<dbReference type="EMBL" id="MEIL01000029">
    <property type="protein sequence ID" value="PIT38677.1"/>
    <property type="molecule type" value="Genomic_DNA"/>
</dbReference>
<reference evidence="2" key="1">
    <citation type="journal article" date="2017" name="MBio">
        <title>Type VI secretion-mediated competition in the bee gut microbiome.</title>
        <authorList>
            <person name="Steele M.I."/>
            <person name="Kwong W.K."/>
            <person name="Powell J.E."/>
            <person name="Whiteley M."/>
            <person name="Moran N.A."/>
        </authorList>
    </citation>
    <scope>NUCLEOTIDE SEQUENCE [LARGE SCALE GENOMIC DNA]</scope>
    <source>
        <strain evidence="2">WkB273</strain>
    </source>
</reference>
<accession>A0A2N9X674</accession>
<organism evidence="2 3">
    <name type="scientific">Snodgrassella alvi</name>
    <dbReference type="NCBI Taxonomy" id="1196083"/>
    <lineage>
        <taxon>Bacteria</taxon>
        <taxon>Pseudomonadati</taxon>
        <taxon>Pseudomonadota</taxon>
        <taxon>Betaproteobacteria</taxon>
        <taxon>Neisseriales</taxon>
        <taxon>Neisseriaceae</taxon>
        <taxon>Snodgrassella</taxon>
    </lineage>
</organism>
<dbReference type="RefSeq" id="WP_100152558.1">
    <property type="nucleotide sequence ID" value="NZ_MEIL01000029.1"/>
</dbReference>
<protein>
    <submittedName>
        <fullName evidence="2">Uncharacterized protein</fullName>
    </submittedName>
</protein>
<feature type="transmembrane region" description="Helical" evidence="1">
    <location>
        <begin position="105"/>
        <end position="125"/>
    </location>
</feature>
<dbReference type="AlphaFoldDB" id="A0A2N9X674"/>
<evidence type="ECO:0000256" key="1">
    <source>
        <dbReference type="SAM" id="Phobius"/>
    </source>
</evidence>
<keyword evidence="1" id="KW-1133">Transmembrane helix</keyword>
<keyword evidence="1" id="KW-0472">Membrane</keyword>
<feature type="transmembrane region" description="Helical" evidence="1">
    <location>
        <begin position="75"/>
        <end position="93"/>
    </location>
</feature>
<sequence length="162" mass="18179">MKKAFKWLHKALDWVVEFRFLPAWFQNFLFGTCTRVIEITSGLVMLGFAVVFALHGNEMLKEDLYEKFQHLHPNVLVVVLFIVSVSQLSAAVFQSSRSNIISGCLLIWASLIWFLIAGAFIAAYPPLSTGMTTYTVLAVVCALAGRNLIKHTQRVEEKKGGE</sequence>
<gene>
    <name evidence="2" type="ORF">BHC54_09180</name>
</gene>
<evidence type="ECO:0000313" key="3">
    <source>
        <dbReference type="Proteomes" id="UP000230202"/>
    </source>
</evidence>
<proteinExistence type="predicted"/>
<feature type="transmembrane region" description="Helical" evidence="1">
    <location>
        <begin position="131"/>
        <end position="149"/>
    </location>
</feature>
<keyword evidence="1" id="KW-0812">Transmembrane</keyword>
<name>A0A2N9X674_9NEIS</name>
<dbReference type="Proteomes" id="UP000230202">
    <property type="component" value="Unassembled WGS sequence"/>
</dbReference>
<evidence type="ECO:0000313" key="2">
    <source>
        <dbReference type="EMBL" id="PIT38677.1"/>
    </source>
</evidence>
<keyword evidence="3" id="KW-1185">Reference proteome</keyword>
<feature type="transmembrane region" description="Helical" evidence="1">
    <location>
        <begin position="36"/>
        <end position="55"/>
    </location>
</feature>
<comment type="caution">
    <text evidence="2">The sequence shown here is derived from an EMBL/GenBank/DDBJ whole genome shotgun (WGS) entry which is preliminary data.</text>
</comment>